<evidence type="ECO:0000313" key="2">
    <source>
        <dbReference type="Proteomes" id="UP001341840"/>
    </source>
</evidence>
<keyword evidence="2" id="KW-1185">Reference proteome</keyword>
<organism evidence="1 2">
    <name type="scientific">Stylosanthes scabra</name>
    <dbReference type="NCBI Taxonomy" id="79078"/>
    <lineage>
        <taxon>Eukaryota</taxon>
        <taxon>Viridiplantae</taxon>
        <taxon>Streptophyta</taxon>
        <taxon>Embryophyta</taxon>
        <taxon>Tracheophyta</taxon>
        <taxon>Spermatophyta</taxon>
        <taxon>Magnoliopsida</taxon>
        <taxon>eudicotyledons</taxon>
        <taxon>Gunneridae</taxon>
        <taxon>Pentapetalae</taxon>
        <taxon>rosids</taxon>
        <taxon>fabids</taxon>
        <taxon>Fabales</taxon>
        <taxon>Fabaceae</taxon>
        <taxon>Papilionoideae</taxon>
        <taxon>50 kb inversion clade</taxon>
        <taxon>dalbergioids sensu lato</taxon>
        <taxon>Dalbergieae</taxon>
        <taxon>Pterocarpus clade</taxon>
        <taxon>Stylosanthes</taxon>
    </lineage>
</organism>
<gene>
    <name evidence="1" type="ORF">PIB30_063923</name>
</gene>
<reference evidence="1 2" key="1">
    <citation type="journal article" date="2023" name="Plants (Basel)">
        <title>Bridging the Gap: Combining Genomics and Transcriptomics Approaches to Understand Stylosanthes scabra, an Orphan Legume from the Brazilian Caatinga.</title>
        <authorList>
            <person name="Ferreira-Neto J.R.C."/>
            <person name="da Silva M.D."/>
            <person name="Binneck E."/>
            <person name="de Melo N.F."/>
            <person name="da Silva R.H."/>
            <person name="de Melo A.L.T.M."/>
            <person name="Pandolfi V."/>
            <person name="Bustamante F.O."/>
            <person name="Brasileiro-Vidal A.C."/>
            <person name="Benko-Iseppon A.M."/>
        </authorList>
    </citation>
    <scope>NUCLEOTIDE SEQUENCE [LARGE SCALE GENOMIC DNA]</scope>
    <source>
        <tissue evidence="1">Leaves</tissue>
    </source>
</reference>
<comment type="caution">
    <text evidence="1">The sequence shown here is derived from an EMBL/GenBank/DDBJ whole genome shotgun (WGS) entry which is preliminary data.</text>
</comment>
<protein>
    <submittedName>
        <fullName evidence="1">Uncharacterized protein</fullName>
    </submittedName>
</protein>
<evidence type="ECO:0000313" key="1">
    <source>
        <dbReference type="EMBL" id="MED6186137.1"/>
    </source>
</evidence>
<proteinExistence type="predicted"/>
<dbReference type="EMBL" id="JASCZI010181858">
    <property type="protein sequence ID" value="MED6186137.1"/>
    <property type="molecule type" value="Genomic_DNA"/>
</dbReference>
<name>A0ABU6WJX4_9FABA</name>
<accession>A0ABU6WJX4</accession>
<dbReference type="Proteomes" id="UP001341840">
    <property type="component" value="Unassembled WGS sequence"/>
</dbReference>
<sequence length="71" mass="8215">MEPAFRAFCFFAVTIGKNPGAFTAQIEAIQDEKECVEEMQALLGDPRRRLRCRRLMFPPPMEELLLSREVL</sequence>